<name>A0A0D8L9D3_MORMO</name>
<evidence type="ECO:0000313" key="1">
    <source>
        <dbReference type="EMBL" id="KJF77368.1"/>
    </source>
</evidence>
<accession>A0A0D8L9D3</accession>
<dbReference type="AlphaFoldDB" id="A0A0D8L9D3"/>
<comment type="caution">
    <text evidence="1">The sequence shown here is derived from an EMBL/GenBank/DDBJ whole genome shotgun (WGS) entry which is preliminary data.</text>
</comment>
<reference evidence="1 2" key="1">
    <citation type="submission" date="2015-02" db="EMBL/GenBank/DDBJ databases">
        <title>Whole genome shotgun sequencing of cultured foodborne pathogen.</title>
        <authorList>
            <person name="Timme R."/>
            <person name="Allard M.W."/>
            <person name="Strain E."/>
            <person name="Evans P.S."/>
            <person name="Brown E."/>
        </authorList>
    </citation>
    <scope>NUCLEOTIDE SEQUENCE [LARGE SCALE GENOMIC DNA]</scope>
    <source>
        <strain evidence="1 2">GCSL-TSO-24</strain>
    </source>
</reference>
<protein>
    <submittedName>
        <fullName evidence="1">Uncharacterized protein</fullName>
    </submittedName>
</protein>
<proteinExistence type="predicted"/>
<organism evidence="1 2">
    <name type="scientific">Morganella morganii</name>
    <name type="common">Proteus morganii</name>
    <dbReference type="NCBI Taxonomy" id="582"/>
    <lineage>
        <taxon>Bacteria</taxon>
        <taxon>Pseudomonadati</taxon>
        <taxon>Pseudomonadota</taxon>
        <taxon>Gammaproteobacteria</taxon>
        <taxon>Enterobacterales</taxon>
        <taxon>Morganellaceae</taxon>
        <taxon>Morganella</taxon>
    </lineage>
</organism>
<gene>
    <name evidence="1" type="ORF">UA45_13110</name>
</gene>
<dbReference type="PATRIC" id="fig|582.24.peg.4139"/>
<dbReference type="EMBL" id="JZSH01000154">
    <property type="protein sequence ID" value="KJF77368.1"/>
    <property type="molecule type" value="Genomic_DNA"/>
</dbReference>
<dbReference type="Proteomes" id="UP000032582">
    <property type="component" value="Unassembled WGS sequence"/>
</dbReference>
<sequence>MKITGQAVSVTELIKDTSERFGNGGLRRFISEIKNSPEQLFGDKPERAELLGTRNFVALKNMFAADIGNITPFKNISDEIKVYRESQSAFSRFFKGHVLDEIQKKCTKIIKIKNDLDQKNKEEASLLLQKIRANRADYT</sequence>
<evidence type="ECO:0000313" key="2">
    <source>
        <dbReference type="Proteomes" id="UP000032582"/>
    </source>
</evidence>